<dbReference type="InterPro" id="IPR027268">
    <property type="entry name" value="Peptidase_M4/M1_CTD_sf"/>
</dbReference>
<dbReference type="GO" id="GO:0043171">
    <property type="term" value="P:peptide catabolic process"/>
    <property type="evidence" value="ECO:0007669"/>
    <property type="project" value="TreeGrafter"/>
</dbReference>
<dbReference type="SUPFAM" id="SSF55486">
    <property type="entry name" value="Metalloproteases ('zincins'), catalytic domain"/>
    <property type="match status" value="1"/>
</dbReference>
<dbReference type="Pfam" id="PF17900">
    <property type="entry name" value="Peptidase_M1_N"/>
    <property type="match status" value="1"/>
</dbReference>
<dbReference type="FunFam" id="2.60.40.1730:FF:000002">
    <property type="entry name" value="Aminopeptidase"/>
    <property type="match status" value="1"/>
</dbReference>
<dbReference type="EC" id="3.4.11.-" evidence="11"/>
<dbReference type="Gene3D" id="2.60.40.1730">
    <property type="entry name" value="tricorn interacting facor f3 domain"/>
    <property type="match status" value="1"/>
</dbReference>
<protein>
    <recommendedName>
        <fullName evidence="11">Aminopeptidase</fullName>
        <ecNumber evidence="11">3.4.11.-</ecNumber>
    </recommendedName>
</protein>
<dbReference type="InterPro" id="IPR001930">
    <property type="entry name" value="Peptidase_M1"/>
</dbReference>
<name>A0AAV2HM17_LYMST</name>
<evidence type="ECO:0000256" key="10">
    <source>
        <dbReference type="PIRSR" id="PIRSR634016-4"/>
    </source>
</evidence>
<feature type="domain" description="Peptidase M1 membrane alanine aminopeptidase" evidence="12">
    <location>
        <begin position="235"/>
        <end position="452"/>
    </location>
</feature>
<comment type="similarity">
    <text evidence="1 11">Belongs to the peptidase M1 family.</text>
</comment>
<feature type="site" description="Transition state stabilizer" evidence="10">
    <location>
        <position position="393"/>
    </location>
</feature>
<dbReference type="GO" id="GO:0005615">
    <property type="term" value="C:extracellular space"/>
    <property type="evidence" value="ECO:0007669"/>
    <property type="project" value="TreeGrafter"/>
</dbReference>
<keyword evidence="3 11" id="KW-0645">Protease</keyword>
<sequence>MSSPKKTFQRLPQDVKPTLYKVKLQPDLQEFSFTGWEEVTLQVISSTNKIVINAFDIAVKKVWLIDNGKEKIPEVVVNDVNEVVEFIFPYYILPGQYLLNIEFTGHLNDQLHGFYRNKYVHQNGEIRYAAGTHFEATSARRAYPCWDEPAIKAKFVFTLVVPKDRLALSNMPVDKEEPSQENSALKVVTFQTTPLMSTYLTAFIVGEYDHLEGVTSNGIPVRVFTPLGKQDHGQFALEVASKALSYYEWYFGIPYGLPKLDLITLSEFAIGAMENWGLITYRETALLVDPKNSSAFRKQVVSLIVAHELSHNWFGNLVTMEWWTDLWLKEGFATWIEYQCVDALYPEFNIWKQFIKAEQSRALELDALDSSHPVEVQVGSPSEIDEIFDEISYCKGACLIRMLQSFIGNENFRQGMKLYLNEHKFRNTNTKDMWAAMSKASGQNIGAVMDTWTKQTGFPLLKVKEIIDPSSTIRQVILTQEKLASQAPSSTGGASNHSWIVPYSLTSTNSPDVPVVKGLLENSNVKFEISNCSPNDWIRVNPGQVTFCHVQYEPDSLQRLVADLEKDLLSPENRIGLLIDLFALCRANYTSVVDVLKITEHFRSEKDFAVCSKLASGLSGLSPLVQHISEGSDQCFKNFMCKTFKKIGERLGWDDSDNDSHSTKLLREQVLIQLGLAKDQETIDEALRRFRDHCTGKSHLSANIKTPVYITVLTNGGKDVFDTLMKMHDLENSLEEKNRISKILGMVSDEHLIREVLAFSLSDKVRNQDTIGVLHGATHSLQGRQLVWNFIQDNWQELNRRYGSGTMLGKLIKISTDGVCCANRVKEIVAFFEVHEARSAQRAIQQGLEHIAANVSLVHHQGKILLDYLTSY</sequence>
<feature type="active site" description="Proton acceptor" evidence="8">
    <location>
        <position position="308"/>
    </location>
</feature>
<dbReference type="Pfam" id="PF11838">
    <property type="entry name" value="ERAP1_C"/>
    <property type="match status" value="1"/>
</dbReference>
<dbReference type="InterPro" id="IPR042097">
    <property type="entry name" value="Aminopeptidase_N-like_N_sf"/>
</dbReference>
<dbReference type="GO" id="GO:0005737">
    <property type="term" value="C:cytoplasm"/>
    <property type="evidence" value="ECO:0007669"/>
    <property type="project" value="TreeGrafter"/>
</dbReference>
<proteinExistence type="inferred from homology"/>
<dbReference type="EMBL" id="CAXITT010000173">
    <property type="protein sequence ID" value="CAL1534490.1"/>
    <property type="molecule type" value="Genomic_DNA"/>
</dbReference>
<dbReference type="GO" id="GO:0008270">
    <property type="term" value="F:zinc ion binding"/>
    <property type="evidence" value="ECO:0007669"/>
    <property type="project" value="UniProtKB-UniRule"/>
</dbReference>
<dbReference type="PRINTS" id="PR00756">
    <property type="entry name" value="ALADIPTASE"/>
</dbReference>
<evidence type="ECO:0000256" key="4">
    <source>
        <dbReference type="ARBA" id="ARBA00022723"/>
    </source>
</evidence>
<evidence type="ECO:0000256" key="11">
    <source>
        <dbReference type="RuleBase" id="RU364040"/>
    </source>
</evidence>
<feature type="binding site" evidence="9">
    <location>
        <position position="311"/>
    </location>
    <ligand>
        <name>Zn(2+)</name>
        <dbReference type="ChEBI" id="CHEBI:29105"/>
        <note>catalytic</note>
    </ligand>
</feature>
<evidence type="ECO:0000313" key="16">
    <source>
        <dbReference type="Proteomes" id="UP001497497"/>
    </source>
</evidence>
<evidence type="ECO:0000256" key="7">
    <source>
        <dbReference type="ARBA" id="ARBA00023049"/>
    </source>
</evidence>
<dbReference type="PANTHER" id="PTHR11533">
    <property type="entry name" value="PROTEASE M1 ZINC METALLOPROTEASE"/>
    <property type="match status" value="1"/>
</dbReference>
<dbReference type="FunFam" id="1.10.390.10:FF:000001">
    <property type="entry name" value="Aminopeptidase"/>
    <property type="match status" value="1"/>
</dbReference>
<dbReference type="InterPro" id="IPR050344">
    <property type="entry name" value="Peptidase_M1_aminopeptidases"/>
</dbReference>
<feature type="domain" description="ERAP1-like C-terminal" evidence="13">
    <location>
        <begin position="537"/>
        <end position="852"/>
    </location>
</feature>
<dbReference type="InterPro" id="IPR045357">
    <property type="entry name" value="Aminopeptidase_N-like_N"/>
</dbReference>
<dbReference type="InterPro" id="IPR034016">
    <property type="entry name" value="M1_APN-typ"/>
</dbReference>
<dbReference type="Proteomes" id="UP001497497">
    <property type="component" value="Unassembled WGS sequence"/>
</dbReference>
<dbReference type="InterPro" id="IPR014782">
    <property type="entry name" value="Peptidase_M1_dom"/>
</dbReference>
<dbReference type="GO" id="GO:0006508">
    <property type="term" value="P:proteolysis"/>
    <property type="evidence" value="ECO:0007669"/>
    <property type="project" value="UniProtKB-KW"/>
</dbReference>
<evidence type="ECO:0000256" key="1">
    <source>
        <dbReference type="ARBA" id="ARBA00010136"/>
    </source>
</evidence>
<dbReference type="PANTHER" id="PTHR11533:SF174">
    <property type="entry name" value="PUROMYCIN-SENSITIVE AMINOPEPTIDASE-RELATED"/>
    <property type="match status" value="1"/>
</dbReference>
<evidence type="ECO:0000256" key="9">
    <source>
        <dbReference type="PIRSR" id="PIRSR634016-3"/>
    </source>
</evidence>
<evidence type="ECO:0000259" key="14">
    <source>
        <dbReference type="Pfam" id="PF17900"/>
    </source>
</evidence>
<dbReference type="CDD" id="cd09601">
    <property type="entry name" value="M1_APN-Q_like"/>
    <property type="match status" value="1"/>
</dbReference>
<dbReference type="AlphaFoldDB" id="A0AAV2HM17"/>
<dbReference type="GO" id="GO:0042277">
    <property type="term" value="F:peptide binding"/>
    <property type="evidence" value="ECO:0007669"/>
    <property type="project" value="TreeGrafter"/>
</dbReference>
<evidence type="ECO:0000256" key="6">
    <source>
        <dbReference type="ARBA" id="ARBA00022833"/>
    </source>
</evidence>
<keyword evidence="7 11" id="KW-0482">Metalloprotease</keyword>
<accession>A0AAV2HM17</accession>
<dbReference type="GO" id="GO:0016020">
    <property type="term" value="C:membrane"/>
    <property type="evidence" value="ECO:0007669"/>
    <property type="project" value="TreeGrafter"/>
</dbReference>
<evidence type="ECO:0000259" key="12">
    <source>
        <dbReference type="Pfam" id="PF01433"/>
    </source>
</evidence>
<evidence type="ECO:0000256" key="8">
    <source>
        <dbReference type="PIRSR" id="PIRSR634016-1"/>
    </source>
</evidence>
<dbReference type="FunFam" id="1.25.50.20:FF:000002">
    <property type="entry name" value="Aminopeptidase"/>
    <property type="match status" value="1"/>
</dbReference>
<evidence type="ECO:0000256" key="5">
    <source>
        <dbReference type="ARBA" id="ARBA00022801"/>
    </source>
</evidence>
<comment type="caution">
    <text evidence="15">The sequence shown here is derived from an EMBL/GenBank/DDBJ whole genome shotgun (WGS) entry which is preliminary data.</text>
</comment>
<dbReference type="GO" id="GO:0070006">
    <property type="term" value="F:metalloaminopeptidase activity"/>
    <property type="evidence" value="ECO:0007669"/>
    <property type="project" value="TreeGrafter"/>
</dbReference>
<comment type="cofactor">
    <cofactor evidence="9 11">
        <name>Zn(2+)</name>
        <dbReference type="ChEBI" id="CHEBI:29105"/>
    </cofactor>
    <text evidence="9 11">Binds 1 zinc ion per subunit.</text>
</comment>
<feature type="binding site" evidence="9">
    <location>
        <position position="330"/>
    </location>
    <ligand>
        <name>Zn(2+)</name>
        <dbReference type="ChEBI" id="CHEBI:29105"/>
        <note>catalytic</note>
    </ligand>
</feature>
<feature type="binding site" evidence="9">
    <location>
        <position position="307"/>
    </location>
    <ligand>
        <name>Zn(2+)</name>
        <dbReference type="ChEBI" id="CHEBI:29105"/>
        <note>catalytic</note>
    </ligand>
</feature>
<keyword evidence="5 11" id="KW-0378">Hydrolase</keyword>
<evidence type="ECO:0000313" key="15">
    <source>
        <dbReference type="EMBL" id="CAL1534490.1"/>
    </source>
</evidence>
<dbReference type="SUPFAM" id="SSF63737">
    <property type="entry name" value="Leukotriene A4 hydrolase N-terminal domain"/>
    <property type="match status" value="1"/>
</dbReference>
<gene>
    <name evidence="15" type="ORF">GSLYS_00008450001</name>
</gene>
<keyword evidence="4 9" id="KW-0479">Metal-binding</keyword>
<dbReference type="Gene3D" id="1.25.50.20">
    <property type="match status" value="1"/>
</dbReference>
<feature type="domain" description="Aminopeptidase N-like N-terminal" evidence="14">
    <location>
        <begin position="16"/>
        <end position="200"/>
    </location>
</feature>
<keyword evidence="16" id="KW-1185">Reference proteome</keyword>
<dbReference type="InterPro" id="IPR024571">
    <property type="entry name" value="ERAP1-like_C_dom"/>
</dbReference>
<evidence type="ECO:0000259" key="13">
    <source>
        <dbReference type="Pfam" id="PF11838"/>
    </source>
</evidence>
<keyword evidence="2 11" id="KW-0031">Aminopeptidase</keyword>
<reference evidence="15 16" key="1">
    <citation type="submission" date="2024-04" db="EMBL/GenBank/DDBJ databases">
        <authorList>
            <consortium name="Genoscope - CEA"/>
            <person name="William W."/>
        </authorList>
    </citation>
    <scope>NUCLEOTIDE SEQUENCE [LARGE SCALE GENOMIC DNA]</scope>
</reference>
<evidence type="ECO:0000256" key="2">
    <source>
        <dbReference type="ARBA" id="ARBA00022438"/>
    </source>
</evidence>
<dbReference type="Gene3D" id="2.60.40.1910">
    <property type="match status" value="1"/>
</dbReference>
<dbReference type="Pfam" id="PF01433">
    <property type="entry name" value="Peptidase_M1"/>
    <property type="match status" value="1"/>
</dbReference>
<keyword evidence="6 9" id="KW-0862">Zinc</keyword>
<evidence type="ECO:0000256" key="3">
    <source>
        <dbReference type="ARBA" id="ARBA00022670"/>
    </source>
</evidence>
<organism evidence="15 16">
    <name type="scientific">Lymnaea stagnalis</name>
    <name type="common">Great pond snail</name>
    <name type="synonym">Helix stagnalis</name>
    <dbReference type="NCBI Taxonomy" id="6523"/>
    <lineage>
        <taxon>Eukaryota</taxon>
        <taxon>Metazoa</taxon>
        <taxon>Spiralia</taxon>
        <taxon>Lophotrochozoa</taxon>
        <taxon>Mollusca</taxon>
        <taxon>Gastropoda</taxon>
        <taxon>Heterobranchia</taxon>
        <taxon>Euthyneura</taxon>
        <taxon>Panpulmonata</taxon>
        <taxon>Hygrophila</taxon>
        <taxon>Lymnaeoidea</taxon>
        <taxon>Lymnaeidae</taxon>
        <taxon>Lymnaea</taxon>
    </lineage>
</organism>
<dbReference type="Gene3D" id="1.10.390.10">
    <property type="entry name" value="Neutral Protease Domain 2"/>
    <property type="match status" value="1"/>
</dbReference>